<dbReference type="InterPro" id="IPR046737">
    <property type="entry name" value="DUF6629"/>
</dbReference>
<evidence type="ECO:0000313" key="3">
    <source>
        <dbReference type="Proteomes" id="UP000029393"/>
    </source>
</evidence>
<accession>A0A091B897</accession>
<reference evidence="2 3" key="1">
    <citation type="submission" date="2013-09" db="EMBL/GenBank/DDBJ databases">
        <title>Genome sequencing of Arenimonas metalli.</title>
        <authorList>
            <person name="Chen F."/>
            <person name="Wang G."/>
        </authorList>
    </citation>
    <scope>NUCLEOTIDE SEQUENCE [LARGE SCALE GENOMIC DNA]</scope>
    <source>
        <strain evidence="2 3">CF5-1</strain>
    </source>
</reference>
<keyword evidence="1" id="KW-0472">Membrane</keyword>
<proteinExistence type="predicted"/>
<evidence type="ECO:0000256" key="1">
    <source>
        <dbReference type="SAM" id="Phobius"/>
    </source>
</evidence>
<evidence type="ECO:0000313" key="2">
    <source>
        <dbReference type="EMBL" id="KFN47054.1"/>
    </source>
</evidence>
<dbReference type="Pfam" id="PF20334">
    <property type="entry name" value="DUF6629"/>
    <property type="match status" value="1"/>
</dbReference>
<feature type="transmembrane region" description="Helical" evidence="1">
    <location>
        <begin position="99"/>
        <end position="118"/>
    </location>
</feature>
<dbReference type="STRING" id="1384056.N787_01770"/>
<feature type="transmembrane region" description="Helical" evidence="1">
    <location>
        <begin position="186"/>
        <end position="204"/>
    </location>
</feature>
<feature type="transmembrane region" description="Helical" evidence="1">
    <location>
        <begin position="6"/>
        <end position="23"/>
    </location>
</feature>
<name>A0A091B897_9GAMM</name>
<evidence type="ECO:0008006" key="4">
    <source>
        <dbReference type="Google" id="ProtNLM"/>
    </source>
</evidence>
<protein>
    <recommendedName>
        <fullName evidence="4">Histidine kinase N-terminal 7TM region domain-containing protein</fullName>
    </recommendedName>
</protein>
<feature type="transmembrane region" description="Helical" evidence="1">
    <location>
        <begin position="67"/>
        <end position="87"/>
    </location>
</feature>
<gene>
    <name evidence="2" type="ORF">N787_01770</name>
</gene>
<keyword evidence="1" id="KW-1133">Transmembrane helix</keyword>
<feature type="transmembrane region" description="Helical" evidence="1">
    <location>
        <begin position="35"/>
        <end position="55"/>
    </location>
</feature>
<dbReference type="eggNOG" id="ENOG5032S87">
    <property type="taxonomic scope" value="Bacteria"/>
</dbReference>
<feature type="transmembrane region" description="Helical" evidence="1">
    <location>
        <begin position="162"/>
        <end position="180"/>
    </location>
</feature>
<keyword evidence="1" id="KW-0812">Transmembrane</keyword>
<dbReference type="EMBL" id="AVCK01000012">
    <property type="protein sequence ID" value="KFN47054.1"/>
    <property type="molecule type" value="Genomic_DNA"/>
</dbReference>
<dbReference type="RefSeq" id="WP_052575142.1">
    <property type="nucleotide sequence ID" value="NZ_AVCK01000012.1"/>
</dbReference>
<organism evidence="2 3">
    <name type="scientific">Arenimonas metalli CF5-1</name>
    <dbReference type="NCBI Taxonomy" id="1384056"/>
    <lineage>
        <taxon>Bacteria</taxon>
        <taxon>Pseudomonadati</taxon>
        <taxon>Pseudomonadota</taxon>
        <taxon>Gammaproteobacteria</taxon>
        <taxon>Lysobacterales</taxon>
        <taxon>Lysobacteraceae</taxon>
        <taxon>Arenimonas</taxon>
    </lineage>
</organism>
<keyword evidence="3" id="KW-1185">Reference proteome</keyword>
<comment type="caution">
    <text evidence="2">The sequence shown here is derived from an EMBL/GenBank/DDBJ whole genome shotgun (WGS) entry which is preliminary data.</text>
</comment>
<dbReference type="AlphaFoldDB" id="A0A091B897"/>
<sequence length="225" mass="24437">MCFSATASFTASAVLLGIGALTLRRVERPGDRALAAIPVLFAIQQALEGLVWLGLNGTLHGLLGPATQVYSLFSHVLWPIYVPLAVWLAEPPGPRRHGLFGFMVAGALVGGFLLYGMVVNPIVARPVGQHIDYDSPHFYIAMVLGLYLAATTVSQMLSSHHWIRWFGVLALISAVAAYVAYAQWFISVWCFFAALLSGVIHLHVRHRPGPSSGLGIPADPRWQRT</sequence>
<dbReference type="Proteomes" id="UP000029393">
    <property type="component" value="Unassembled WGS sequence"/>
</dbReference>
<feature type="transmembrane region" description="Helical" evidence="1">
    <location>
        <begin position="138"/>
        <end position="157"/>
    </location>
</feature>